<name>A0A2N9FET4_FAGSY</name>
<sequence length="94" mass="10412">MALRRSRGRGWIELANRGSVESVARPNHHCLLHRHPRHSRLRSPQIMKRLGKTKSSAAHLQLPSGGPASSAVMQTGSATRRAWLCLVSFLALLQ</sequence>
<accession>A0A2N9FET4</accession>
<dbReference type="AlphaFoldDB" id="A0A2N9FET4"/>
<gene>
    <name evidence="1" type="ORF">FSB_LOCUS17259</name>
</gene>
<proteinExistence type="predicted"/>
<protein>
    <submittedName>
        <fullName evidence="1">Uncharacterized protein</fullName>
    </submittedName>
</protein>
<evidence type="ECO:0000313" key="1">
    <source>
        <dbReference type="EMBL" id="SPC89377.1"/>
    </source>
</evidence>
<organism evidence="1">
    <name type="scientific">Fagus sylvatica</name>
    <name type="common">Beechnut</name>
    <dbReference type="NCBI Taxonomy" id="28930"/>
    <lineage>
        <taxon>Eukaryota</taxon>
        <taxon>Viridiplantae</taxon>
        <taxon>Streptophyta</taxon>
        <taxon>Embryophyta</taxon>
        <taxon>Tracheophyta</taxon>
        <taxon>Spermatophyta</taxon>
        <taxon>Magnoliopsida</taxon>
        <taxon>eudicotyledons</taxon>
        <taxon>Gunneridae</taxon>
        <taxon>Pentapetalae</taxon>
        <taxon>rosids</taxon>
        <taxon>fabids</taxon>
        <taxon>Fagales</taxon>
        <taxon>Fagaceae</taxon>
        <taxon>Fagus</taxon>
    </lineage>
</organism>
<reference evidence="1" key="1">
    <citation type="submission" date="2018-02" db="EMBL/GenBank/DDBJ databases">
        <authorList>
            <person name="Cohen D.B."/>
            <person name="Kent A.D."/>
        </authorList>
    </citation>
    <scope>NUCLEOTIDE SEQUENCE</scope>
</reference>
<dbReference type="EMBL" id="OIVN01001063">
    <property type="protein sequence ID" value="SPC89377.1"/>
    <property type="molecule type" value="Genomic_DNA"/>
</dbReference>